<dbReference type="Proteomes" id="UP000199580">
    <property type="component" value="Unassembled WGS sequence"/>
</dbReference>
<feature type="compositionally biased region" description="Polar residues" evidence="1">
    <location>
        <begin position="341"/>
        <end position="387"/>
    </location>
</feature>
<protein>
    <recommendedName>
        <fullName evidence="5">DUF3300 domain-containing protein</fullName>
    </recommendedName>
</protein>
<feature type="region of interest" description="Disordered" evidence="1">
    <location>
        <begin position="250"/>
        <end position="275"/>
    </location>
</feature>
<evidence type="ECO:0000313" key="3">
    <source>
        <dbReference type="EMBL" id="SDK44798.1"/>
    </source>
</evidence>
<keyword evidence="4" id="KW-1185">Reference proteome</keyword>
<evidence type="ECO:0008006" key="5">
    <source>
        <dbReference type="Google" id="ProtNLM"/>
    </source>
</evidence>
<sequence length="387" mass="44350">MKTKIVTFALFAFVLSAPIFAQDRTTVTATGSDISDNLDLKAVASIFGDSQNLEDFEQRLNDPNLQISNLDLNNDNEVDYLRVIESVESNTHLIIIQAVLDKDVYQDVATIEVEKGSNNQVQVQVVGNTFMYGQNYIYEPVYVNTPVIYNHFWVTNYRPYVSSWYWNYYPGYYHMWNPYPIYRYRRNVHVHINIHNHYNYVTTRRSQTAAVLYNGRRANGYERQYPDRAFDRRNANVTNRYELDKTRTESIKRQGYNGQTRTGTTRNTSVTNGTTRTANVKAQNYNTTRVRTNDVKAVPPNTARTRNEATQIQRTPTNAGIRTQNPIKVQNQSNQVRNNSGSAIRTQSAAPAQSPPRTRSAATPRNESSQRAAQVQGSESRNSSSRR</sequence>
<evidence type="ECO:0000256" key="2">
    <source>
        <dbReference type="SAM" id="SignalP"/>
    </source>
</evidence>
<evidence type="ECO:0000256" key="1">
    <source>
        <dbReference type="SAM" id="MobiDB-lite"/>
    </source>
</evidence>
<name>A0A1G9BZD5_9FLAO</name>
<feature type="compositionally biased region" description="Low complexity" evidence="1">
    <location>
        <begin position="257"/>
        <end position="275"/>
    </location>
</feature>
<accession>A0A1G9BZD5</accession>
<dbReference type="RefSeq" id="WP_091398300.1">
    <property type="nucleotide sequence ID" value="NZ_BKAI01000012.1"/>
</dbReference>
<reference evidence="3 4" key="1">
    <citation type="submission" date="2016-10" db="EMBL/GenBank/DDBJ databases">
        <authorList>
            <person name="de Groot N.N."/>
        </authorList>
    </citation>
    <scope>NUCLEOTIDE SEQUENCE [LARGE SCALE GENOMIC DNA]</scope>
    <source>
        <strain evidence="3 4">CGMCC 1.10076</strain>
    </source>
</reference>
<feature type="chain" id="PRO_5011432734" description="DUF3300 domain-containing protein" evidence="2">
    <location>
        <begin position="22"/>
        <end position="387"/>
    </location>
</feature>
<feature type="compositionally biased region" description="Polar residues" evidence="1">
    <location>
        <begin position="302"/>
        <end position="328"/>
    </location>
</feature>
<feature type="region of interest" description="Disordered" evidence="1">
    <location>
        <begin position="297"/>
        <end position="387"/>
    </location>
</feature>
<dbReference type="OrthoDB" id="939585at2"/>
<keyword evidence="2" id="KW-0732">Signal</keyword>
<gene>
    <name evidence="3" type="ORF">SAMN04487935_3411</name>
</gene>
<evidence type="ECO:0000313" key="4">
    <source>
        <dbReference type="Proteomes" id="UP000199580"/>
    </source>
</evidence>
<dbReference type="STRING" id="1128970.SAMN04487935_3411"/>
<feature type="compositionally biased region" description="Low complexity" evidence="1">
    <location>
        <begin position="329"/>
        <end position="340"/>
    </location>
</feature>
<dbReference type="AlphaFoldDB" id="A0A1G9BZD5"/>
<feature type="signal peptide" evidence="2">
    <location>
        <begin position="1"/>
        <end position="21"/>
    </location>
</feature>
<proteinExistence type="predicted"/>
<dbReference type="EMBL" id="FNEZ01000006">
    <property type="protein sequence ID" value="SDK44798.1"/>
    <property type="molecule type" value="Genomic_DNA"/>
</dbReference>
<organism evidence="3 4">
    <name type="scientific">Flavobacterium noncentrifugens</name>
    <dbReference type="NCBI Taxonomy" id="1128970"/>
    <lineage>
        <taxon>Bacteria</taxon>
        <taxon>Pseudomonadati</taxon>
        <taxon>Bacteroidota</taxon>
        <taxon>Flavobacteriia</taxon>
        <taxon>Flavobacteriales</taxon>
        <taxon>Flavobacteriaceae</taxon>
        <taxon>Flavobacterium</taxon>
    </lineage>
</organism>